<evidence type="ECO:0000313" key="3">
    <source>
        <dbReference type="EMBL" id="GBF09900.1"/>
    </source>
</evidence>
<name>A0A401HBY1_AERPX</name>
<dbReference type="SUPFAM" id="SSF56529">
    <property type="entry name" value="FAH"/>
    <property type="match status" value="1"/>
</dbReference>
<proteinExistence type="predicted"/>
<reference evidence="3 4" key="1">
    <citation type="submission" date="2017-02" db="EMBL/GenBank/DDBJ databases">
        <title>isolation and characterization of a novel temperate virus Aeropyrum globular virus 1 infecting hyperthermophilic archaeon Aeropyrum.</title>
        <authorList>
            <person name="Yumiya M."/>
            <person name="Yoshida T."/>
            <person name="Sako Y."/>
        </authorList>
    </citation>
    <scope>NUCLEOTIDE SEQUENCE [LARGE SCALE GENOMIC DNA]</scope>
    <source>
        <strain evidence="3 4">YK1-12-2013</strain>
    </source>
</reference>
<dbReference type="Proteomes" id="UP000291213">
    <property type="component" value="Unassembled WGS sequence"/>
</dbReference>
<dbReference type="PANTHER" id="PTHR11820">
    <property type="entry name" value="ACYLPYRUVASE"/>
    <property type="match status" value="1"/>
</dbReference>
<dbReference type="GO" id="GO:0046872">
    <property type="term" value="F:metal ion binding"/>
    <property type="evidence" value="ECO:0007669"/>
    <property type="project" value="UniProtKB-KW"/>
</dbReference>
<dbReference type="AlphaFoldDB" id="A0A401HBY1"/>
<evidence type="ECO:0000313" key="4">
    <source>
        <dbReference type="Proteomes" id="UP000291213"/>
    </source>
</evidence>
<dbReference type="InterPro" id="IPR036663">
    <property type="entry name" value="Fumarylacetoacetase_C_sf"/>
</dbReference>
<evidence type="ECO:0000256" key="1">
    <source>
        <dbReference type="ARBA" id="ARBA00022723"/>
    </source>
</evidence>
<dbReference type="EMBL" id="BDMD01000141">
    <property type="protein sequence ID" value="GBF09900.1"/>
    <property type="molecule type" value="Genomic_DNA"/>
</dbReference>
<feature type="domain" description="Fumarylacetoacetase-like C-terminal" evidence="2">
    <location>
        <begin position="46"/>
        <end position="247"/>
    </location>
</feature>
<dbReference type="InterPro" id="IPR011234">
    <property type="entry name" value="Fumarylacetoacetase-like_C"/>
</dbReference>
<keyword evidence="3" id="KW-0378">Hydrolase</keyword>
<dbReference type="PANTHER" id="PTHR11820:SF7">
    <property type="entry name" value="ACYLPYRUVASE FAHD1, MITOCHONDRIAL"/>
    <property type="match status" value="1"/>
</dbReference>
<gene>
    <name evidence="3" type="ORF">apy_16250</name>
</gene>
<comment type="caution">
    <text evidence="3">The sequence shown here is derived from an EMBL/GenBank/DDBJ whole genome shotgun (WGS) entry which is preliminary data.</text>
</comment>
<dbReference type="Pfam" id="PF01557">
    <property type="entry name" value="FAA_hydrolase"/>
    <property type="match status" value="1"/>
</dbReference>
<evidence type="ECO:0000259" key="2">
    <source>
        <dbReference type="Pfam" id="PF01557"/>
    </source>
</evidence>
<accession>A0A401HBY1</accession>
<protein>
    <submittedName>
        <fullName evidence="3">Fumarylacetoacetate hydrolase family protein</fullName>
    </submittedName>
</protein>
<keyword evidence="1" id="KW-0479">Metal-binding</keyword>
<dbReference type="Gene3D" id="3.90.850.10">
    <property type="entry name" value="Fumarylacetoacetase-like, C-terminal domain"/>
    <property type="match status" value="1"/>
</dbReference>
<organism evidence="3 4">
    <name type="scientific">Aeropyrum pernix</name>
    <dbReference type="NCBI Taxonomy" id="56636"/>
    <lineage>
        <taxon>Archaea</taxon>
        <taxon>Thermoproteota</taxon>
        <taxon>Thermoprotei</taxon>
        <taxon>Desulfurococcales</taxon>
        <taxon>Desulfurococcaceae</taxon>
        <taxon>Aeropyrum</taxon>
    </lineage>
</organism>
<dbReference type="GO" id="GO:0018773">
    <property type="term" value="F:acetylpyruvate hydrolase activity"/>
    <property type="evidence" value="ECO:0007669"/>
    <property type="project" value="TreeGrafter"/>
</dbReference>
<sequence>MHNAVGGLRGFYFNPHGVYDKLSKSLTGDCVTLDNKLAPPVSPVSAWGVGRSYAEHAREMGMSKQIAFFSKPVTSLTGHLNPVVVPPVSEKPDYEGEIVIIIGKRIKNASTAEAGKAIAGYTAGADITDRLLQDMMSWSMAKGLDTYGPVGPVATIIDSPDELDGLCVETRLNGEKVQRGCTGDMIVSIPDMVSRLSALATLRPGDIVFTGTPPGVGHARKPPRYLRHGDELEVRVSGLPPLRNQIVKTPDQQ</sequence>